<reference evidence="2" key="1">
    <citation type="submission" date="2023-06" db="EMBL/GenBank/DDBJ databases">
        <title>Genome-scale phylogeny and comparative genomics of the fungal order Sordariales.</title>
        <authorList>
            <consortium name="Lawrence Berkeley National Laboratory"/>
            <person name="Hensen N."/>
            <person name="Bonometti L."/>
            <person name="Westerberg I."/>
            <person name="Brannstrom I.O."/>
            <person name="Guillou S."/>
            <person name="Cros-Aarteil S."/>
            <person name="Calhoun S."/>
            <person name="Haridas S."/>
            <person name="Kuo A."/>
            <person name="Mondo S."/>
            <person name="Pangilinan J."/>
            <person name="Riley R."/>
            <person name="Labutti K."/>
            <person name="Andreopoulos B."/>
            <person name="Lipzen A."/>
            <person name="Chen C."/>
            <person name="Yanf M."/>
            <person name="Daum C."/>
            <person name="Ng V."/>
            <person name="Clum A."/>
            <person name="Steindorff A."/>
            <person name="Ohm R."/>
            <person name="Martin F."/>
            <person name="Silar P."/>
            <person name="Natvig D."/>
            <person name="Lalanne C."/>
            <person name="Gautier V."/>
            <person name="Ament-Velasquez S.L."/>
            <person name="Kruys A."/>
            <person name="Hutchinson M.I."/>
            <person name="Powell A.J."/>
            <person name="Barry K."/>
            <person name="Miller A.N."/>
            <person name="Grigoriev I.V."/>
            <person name="Debuchy R."/>
            <person name="Gladieux P."/>
            <person name="Thoren M.H."/>
            <person name="Johannesson H."/>
        </authorList>
    </citation>
    <scope>NUCLEOTIDE SEQUENCE</scope>
    <source>
        <strain evidence="2">SMH4607-1</strain>
    </source>
</reference>
<accession>A0AA40DM99</accession>
<gene>
    <name evidence="2" type="ORF">B0H67DRAFT_369222</name>
</gene>
<feature type="compositionally biased region" description="Polar residues" evidence="1">
    <location>
        <begin position="152"/>
        <end position="168"/>
    </location>
</feature>
<evidence type="ECO:0000256" key="1">
    <source>
        <dbReference type="SAM" id="MobiDB-lite"/>
    </source>
</evidence>
<evidence type="ECO:0000313" key="3">
    <source>
        <dbReference type="Proteomes" id="UP001172102"/>
    </source>
</evidence>
<comment type="caution">
    <text evidence="2">The sequence shown here is derived from an EMBL/GenBank/DDBJ whole genome shotgun (WGS) entry which is preliminary data.</text>
</comment>
<dbReference type="EMBL" id="JAUKUA010000007">
    <property type="protein sequence ID" value="KAK0705048.1"/>
    <property type="molecule type" value="Genomic_DNA"/>
</dbReference>
<name>A0AA40DM99_9PEZI</name>
<sequence length="217" mass="23393">MAVCDPLGRASFIQGGQWLAEHTVQGKPCVGGHGSSNGGLLCIRLFTGEGACVNYKRHCSRRAKVVVGLSSLLSSAYRDGCYKVAPFFSAATVLSPSTDEPGIAAEGPPRPSRRFRVLGFSFCNRLREHYHAAKTEKTCAPSEIDVVPLGSGRSSSQERSPTPFTSHPSAGKKLRREGSRLNPARAYCPMLLCDLGALRRCKAQRMADSSTLFVDCQ</sequence>
<feature type="region of interest" description="Disordered" evidence="1">
    <location>
        <begin position="149"/>
        <end position="176"/>
    </location>
</feature>
<dbReference type="Proteomes" id="UP001172102">
    <property type="component" value="Unassembled WGS sequence"/>
</dbReference>
<protein>
    <submittedName>
        <fullName evidence="2">Uncharacterized protein</fullName>
    </submittedName>
</protein>
<organism evidence="2 3">
    <name type="scientific">Lasiosphaeris hirsuta</name>
    <dbReference type="NCBI Taxonomy" id="260670"/>
    <lineage>
        <taxon>Eukaryota</taxon>
        <taxon>Fungi</taxon>
        <taxon>Dikarya</taxon>
        <taxon>Ascomycota</taxon>
        <taxon>Pezizomycotina</taxon>
        <taxon>Sordariomycetes</taxon>
        <taxon>Sordariomycetidae</taxon>
        <taxon>Sordariales</taxon>
        <taxon>Lasiosphaeriaceae</taxon>
        <taxon>Lasiosphaeris</taxon>
    </lineage>
</organism>
<dbReference type="AlphaFoldDB" id="A0AA40DM99"/>
<evidence type="ECO:0000313" key="2">
    <source>
        <dbReference type="EMBL" id="KAK0705048.1"/>
    </source>
</evidence>
<keyword evidence="3" id="KW-1185">Reference proteome</keyword>
<proteinExistence type="predicted"/>